<sequence>MLKSLATKPMWQRWSSAPRSPPPPHVVFQSARISPRRSLRSMVFEVYDWRRANQRGTNSYHQFSALARRFSPRPHDDGNLMVRYMLLGLPRGYYNCRASAGALSTLCAWCGSQSARHICTLKVAL</sequence>
<gene>
    <name evidence="2" type="ORF">VFPBJ_05897</name>
</gene>
<protein>
    <submittedName>
        <fullName evidence="2">Uncharacterized protein</fullName>
    </submittedName>
</protein>
<evidence type="ECO:0000256" key="1">
    <source>
        <dbReference type="SAM" id="MobiDB-lite"/>
    </source>
</evidence>
<organism evidence="2 3">
    <name type="scientific">Purpureocillium lilacinum</name>
    <name type="common">Paecilomyces lilacinus</name>
    <dbReference type="NCBI Taxonomy" id="33203"/>
    <lineage>
        <taxon>Eukaryota</taxon>
        <taxon>Fungi</taxon>
        <taxon>Dikarya</taxon>
        <taxon>Ascomycota</taxon>
        <taxon>Pezizomycotina</taxon>
        <taxon>Sordariomycetes</taxon>
        <taxon>Hypocreomycetidae</taxon>
        <taxon>Hypocreales</taxon>
        <taxon>Ophiocordycipitaceae</taxon>
        <taxon>Purpureocillium</taxon>
    </lineage>
</organism>
<dbReference type="AlphaFoldDB" id="A0A179GRC3"/>
<comment type="caution">
    <text evidence="2">The sequence shown here is derived from an EMBL/GenBank/DDBJ whole genome shotgun (WGS) entry which is preliminary data.</text>
</comment>
<reference evidence="2 3" key="1">
    <citation type="submission" date="2016-01" db="EMBL/GenBank/DDBJ databases">
        <title>Biosynthesis of antibiotic leucinostatins and their inhibition on Phytophthora in bio-control Purpureocillium lilacinum.</title>
        <authorList>
            <person name="Wang G."/>
            <person name="Liu Z."/>
            <person name="Lin R."/>
            <person name="Li E."/>
            <person name="Mao Z."/>
            <person name="Ling J."/>
            <person name="Yin W."/>
            <person name="Xie B."/>
        </authorList>
    </citation>
    <scope>NUCLEOTIDE SEQUENCE [LARGE SCALE GENOMIC DNA]</scope>
    <source>
        <strain evidence="2">PLBJ-1</strain>
    </source>
</reference>
<proteinExistence type="predicted"/>
<evidence type="ECO:0000313" key="2">
    <source>
        <dbReference type="EMBL" id="OAQ80312.1"/>
    </source>
</evidence>
<evidence type="ECO:0000313" key="3">
    <source>
        <dbReference type="Proteomes" id="UP000078240"/>
    </source>
</evidence>
<name>A0A179GRC3_PURLI</name>
<dbReference type="EMBL" id="LSBH01000004">
    <property type="protein sequence ID" value="OAQ80312.1"/>
    <property type="molecule type" value="Genomic_DNA"/>
</dbReference>
<dbReference type="Proteomes" id="UP000078240">
    <property type="component" value="Unassembled WGS sequence"/>
</dbReference>
<accession>A0A179GRC3</accession>
<feature type="region of interest" description="Disordered" evidence="1">
    <location>
        <begin position="1"/>
        <end position="28"/>
    </location>
</feature>